<evidence type="ECO:0000256" key="3">
    <source>
        <dbReference type="SAM" id="MobiDB-lite"/>
    </source>
</evidence>
<dbReference type="GO" id="GO:0005096">
    <property type="term" value="F:GTPase activator activity"/>
    <property type="evidence" value="ECO:0007669"/>
    <property type="project" value="UniProtKB-KW"/>
</dbReference>
<dbReference type="SUPFAM" id="SSF47923">
    <property type="entry name" value="Ypt/Rab-GAP domain of gyp1p"/>
    <property type="match status" value="2"/>
</dbReference>
<dbReference type="Pfam" id="PF00566">
    <property type="entry name" value="RabGAP-TBC"/>
    <property type="match status" value="1"/>
</dbReference>
<reference evidence="5 6" key="1">
    <citation type="submission" date="2019-09" db="EMBL/GenBank/DDBJ databases">
        <authorList>
            <consortium name="DOE Joint Genome Institute"/>
            <person name="Mondo S.J."/>
            <person name="Navarro-Mendoza M.I."/>
            <person name="Perez-Arques C."/>
            <person name="Panchal S."/>
            <person name="Nicolas F.E."/>
            <person name="Ganguly P."/>
            <person name="Pangilinan J."/>
            <person name="Grigoriev I."/>
            <person name="Heitman J."/>
            <person name="Sanya K."/>
            <person name="Garre V."/>
        </authorList>
    </citation>
    <scope>NUCLEOTIDE SEQUENCE [LARGE SCALE GENOMIC DNA]</scope>
    <source>
        <strain evidence="5 6">MU402</strain>
    </source>
</reference>
<feature type="region of interest" description="Disordered" evidence="3">
    <location>
        <begin position="662"/>
        <end position="689"/>
    </location>
</feature>
<evidence type="ECO:0000259" key="4">
    <source>
        <dbReference type="PROSITE" id="PS50086"/>
    </source>
</evidence>
<organism evidence="5 6">
    <name type="scientific">Mucor circinelloides f. lusitanicus</name>
    <name type="common">Mucor racemosus var. lusitanicus</name>
    <dbReference type="NCBI Taxonomy" id="29924"/>
    <lineage>
        <taxon>Eukaryota</taxon>
        <taxon>Fungi</taxon>
        <taxon>Fungi incertae sedis</taxon>
        <taxon>Mucoromycota</taxon>
        <taxon>Mucoromycotina</taxon>
        <taxon>Mucoromycetes</taxon>
        <taxon>Mucorales</taxon>
        <taxon>Mucorineae</taxon>
        <taxon>Mucoraceae</taxon>
        <taxon>Mucor</taxon>
    </lineage>
</organism>
<dbReference type="InterPro" id="IPR000195">
    <property type="entry name" value="Rab-GAP-TBC_dom"/>
</dbReference>
<gene>
    <name evidence="5" type="ORF">FB192DRAFT_1435734</name>
</gene>
<dbReference type="SMART" id="SM00164">
    <property type="entry name" value="TBC"/>
    <property type="match status" value="1"/>
</dbReference>
<accession>A0A8H4BGF2</accession>
<name>A0A8H4BGF2_MUCCL</name>
<dbReference type="PROSITE" id="PS50086">
    <property type="entry name" value="TBC_RABGAP"/>
    <property type="match status" value="1"/>
</dbReference>
<dbReference type="FunFam" id="1.10.8.270:FF:000001">
    <property type="entry name" value="TBC1 domain family member 1"/>
    <property type="match status" value="1"/>
</dbReference>
<evidence type="ECO:0000313" key="5">
    <source>
        <dbReference type="EMBL" id="KAF1801654.1"/>
    </source>
</evidence>
<keyword evidence="1" id="KW-0343">GTPase activation</keyword>
<feature type="domain" description="Rab-GAP TBC" evidence="4">
    <location>
        <begin position="117"/>
        <end position="302"/>
    </location>
</feature>
<feature type="coiled-coil region" evidence="2">
    <location>
        <begin position="499"/>
        <end position="540"/>
    </location>
</feature>
<comment type="caution">
    <text evidence="5">The sequence shown here is derived from an EMBL/GenBank/DDBJ whole genome shotgun (WGS) entry which is preliminary data.</text>
</comment>
<dbReference type="Gene3D" id="1.10.10.750">
    <property type="entry name" value="Ypt/Rab-GAP domain of gyp1p, domain 1"/>
    <property type="match status" value="1"/>
</dbReference>
<evidence type="ECO:0000256" key="2">
    <source>
        <dbReference type="SAM" id="Coils"/>
    </source>
</evidence>
<dbReference type="FunFam" id="1.10.472.80:FF:000027">
    <property type="entry name" value="GTPase activating protein (Evi5)"/>
    <property type="match status" value="1"/>
</dbReference>
<sequence>MDAQLRDDNDDGLFYRLQKENALLPPQDSTAFILAQIERQNILLEKDPKSIYIQSNELKAHFSTVQKLVKVVHDGHPQGSEEKAEEIDWGFWEAVIQDSDQVALRLPHLLSLKLRSGIPPRVRGLMWQAMSKSASLHLETVYEQLCKEKSPHERIIQRDLARTFPRIDMFKQENGQGQSQLKRILESYSLYDPDVGYCQGLAFLVGPLLMNIPETQSFCVFVRLMETYEMRSMFTLNMEGLQLRLYQFSSLLHDIVPKLAHYLDSHAIHPAMYASQWFLTLFAYAFPIPLIERIYDIIFAEGAAETIMRVAIAMLKRSEDALLYQVNSEFEDVLDFITSKKLCDPYTDNYGHVIRDAMALSDMITRAKMDALAAKYALMPEDEKLQLQQTPQVMMTTTHSNKAGFWKRRRQQRSATCKKPDIQRSTSAAGASASSTTTTNANKPPVLKKRWSSVSSPRDCNYTATPSHSSSSSTTTATHVLTTELQDLKAIHIKTLAKLDEIEHDKQDLECERDALKLTIAELERCREQQQQQQQQQQQKKPSEDSPIMLPLATTFYISSTRSSRKNSTASTAYSEDDGTAMTPATSLTFYYPHHHPQHDKELIHVKVKNFELEQQCEKLNHDLEMAQSKFDMVNEGQMALIETLVSLKVELEELKQENAQLKKKASTQEPPLVTKRPTVSRRHSTTGVVSKEVDMAGLQQQLKSTMKQAKTSTIAAPTCTASITKKPAKKKSTSTSIYGRMLHAFSKQTSCAQAVEHTSTLT</sequence>
<feature type="compositionally biased region" description="Low complexity" evidence="3">
    <location>
        <begin position="425"/>
        <end position="442"/>
    </location>
</feature>
<dbReference type="AlphaFoldDB" id="A0A8H4BGF2"/>
<dbReference type="InterPro" id="IPR035969">
    <property type="entry name" value="Rab-GAP_TBC_sf"/>
</dbReference>
<dbReference type="PANTHER" id="PTHR47219:SF9">
    <property type="entry name" value="GTPASE ACTIVATING PROTEIN AND CENTROSOME-ASSOCIATED, ISOFORM B"/>
    <property type="match status" value="1"/>
</dbReference>
<dbReference type="InterPro" id="IPR050302">
    <property type="entry name" value="Rab_GAP_TBC_domain"/>
</dbReference>
<proteinExistence type="predicted"/>
<dbReference type="Proteomes" id="UP000469890">
    <property type="component" value="Unassembled WGS sequence"/>
</dbReference>
<feature type="region of interest" description="Disordered" evidence="3">
    <location>
        <begin position="398"/>
        <end position="475"/>
    </location>
</feature>
<evidence type="ECO:0000313" key="6">
    <source>
        <dbReference type="Proteomes" id="UP000469890"/>
    </source>
</evidence>
<evidence type="ECO:0000256" key="1">
    <source>
        <dbReference type="ARBA" id="ARBA00022468"/>
    </source>
</evidence>
<dbReference type="EMBL" id="JAAECE010000004">
    <property type="protein sequence ID" value="KAF1801654.1"/>
    <property type="molecule type" value="Genomic_DNA"/>
</dbReference>
<keyword evidence="2" id="KW-0175">Coiled coil</keyword>
<dbReference type="GO" id="GO:0031267">
    <property type="term" value="F:small GTPase binding"/>
    <property type="evidence" value="ECO:0007669"/>
    <property type="project" value="TreeGrafter"/>
</dbReference>
<protein>
    <submittedName>
        <fullName evidence="5">Rab-GTPase-TBC domain-containing protein</fullName>
    </submittedName>
</protein>
<dbReference type="Gene3D" id="1.10.8.270">
    <property type="entry name" value="putative rabgap domain of human tbc1 domain family member 14 like domains"/>
    <property type="match status" value="1"/>
</dbReference>
<feature type="compositionally biased region" description="Low complexity" evidence="3">
    <location>
        <begin position="463"/>
        <end position="475"/>
    </location>
</feature>
<dbReference type="Gene3D" id="1.10.472.80">
    <property type="entry name" value="Ypt/Rab-GAP domain of gyp1p, domain 3"/>
    <property type="match status" value="1"/>
</dbReference>
<dbReference type="PANTHER" id="PTHR47219">
    <property type="entry name" value="RAB GTPASE-ACTIVATING PROTEIN 1-LIKE"/>
    <property type="match status" value="1"/>
</dbReference>